<feature type="compositionally biased region" description="Low complexity" evidence="5">
    <location>
        <begin position="113"/>
        <end position="169"/>
    </location>
</feature>
<feature type="region of interest" description="Disordered" evidence="5">
    <location>
        <begin position="113"/>
        <end position="176"/>
    </location>
</feature>
<dbReference type="Proteomes" id="UP000761534">
    <property type="component" value="Unassembled WGS sequence"/>
</dbReference>
<evidence type="ECO:0000256" key="3">
    <source>
        <dbReference type="ARBA" id="ARBA00022989"/>
    </source>
</evidence>
<comment type="caution">
    <text evidence="9">The sequence shown here is derived from an EMBL/GenBank/DDBJ whole genome shotgun (WGS) entry which is preliminary data.</text>
</comment>
<feature type="chain" id="PRO_5024897117" description="WSC domain-containing protein" evidence="7">
    <location>
        <begin position="19"/>
        <end position="289"/>
    </location>
</feature>
<feature type="region of interest" description="Disordered" evidence="5">
    <location>
        <begin position="263"/>
        <end position="289"/>
    </location>
</feature>
<evidence type="ECO:0000256" key="2">
    <source>
        <dbReference type="ARBA" id="ARBA00022692"/>
    </source>
</evidence>
<sequence length="289" mass="29558">MRAGQLILVALAMLTATAQDGGYGEEGCFEDSGSLKKAYTNIYNSAGKCYDACKQKGSAVFAMQGQKCYCGNALPSKTASSSKCKETCPGFPDDTCGGDDSWSVFTIAGKSVSSAAPSSTSSSTTSSKSSSSSSSSSTSSSSSSSSSSSTRSSSTSASRDSSAASATATDDGDKKASGIGGGAIAGIVIGIVAALGLIGAALVFWRKRRNAHNDYNPSTSPDGFRDPFGVHESKLSSASTAVNSQSPPMPVDQRLNPAMLGERRISDGSLADEQDYSRKILRVTNPDNN</sequence>
<dbReference type="PANTHER" id="PTHR15549">
    <property type="entry name" value="PAIRED IMMUNOGLOBULIN-LIKE TYPE 2 RECEPTOR"/>
    <property type="match status" value="1"/>
</dbReference>
<evidence type="ECO:0000256" key="4">
    <source>
        <dbReference type="ARBA" id="ARBA00023136"/>
    </source>
</evidence>
<evidence type="ECO:0000259" key="8">
    <source>
        <dbReference type="PROSITE" id="PS51212"/>
    </source>
</evidence>
<feature type="compositionally biased region" description="Polar residues" evidence="5">
    <location>
        <begin position="235"/>
        <end position="246"/>
    </location>
</feature>
<dbReference type="Pfam" id="PF01822">
    <property type="entry name" value="WSC"/>
    <property type="match status" value="1"/>
</dbReference>
<dbReference type="OrthoDB" id="5985073at2759"/>
<keyword evidence="2 6" id="KW-0812">Transmembrane</keyword>
<dbReference type="GO" id="GO:0071944">
    <property type="term" value="C:cell periphery"/>
    <property type="evidence" value="ECO:0007669"/>
    <property type="project" value="UniProtKB-ARBA"/>
</dbReference>
<dbReference type="AlphaFoldDB" id="A0A642VA13"/>
<evidence type="ECO:0000256" key="5">
    <source>
        <dbReference type="SAM" id="MobiDB-lite"/>
    </source>
</evidence>
<dbReference type="EMBL" id="SWFS01000075">
    <property type="protein sequence ID" value="KAA8916972.1"/>
    <property type="molecule type" value="Genomic_DNA"/>
</dbReference>
<feature type="region of interest" description="Disordered" evidence="5">
    <location>
        <begin position="235"/>
        <end position="254"/>
    </location>
</feature>
<protein>
    <recommendedName>
        <fullName evidence="8">WSC domain-containing protein</fullName>
    </recommendedName>
</protein>
<feature type="signal peptide" evidence="7">
    <location>
        <begin position="1"/>
        <end position="18"/>
    </location>
</feature>
<keyword evidence="3 6" id="KW-1133">Transmembrane helix</keyword>
<dbReference type="PROSITE" id="PS51212">
    <property type="entry name" value="WSC"/>
    <property type="match status" value="1"/>
</dbReference>
<reference evidence="9" key="1">
    <citation type="journal article" date="2019" name="G3 (Bethesda)">
        <title>Genome Assemblies of Two Rare Opportunistic Yeast Pathogens: Diutina rugosa (syn. Candida rugosa) and Trichomonascus ciferrii (syn. Candida ciferrii).</title>
        <authorList>
            <person name="Mixao V."/>
            <person name="Saus E."/>
            <person name="Hansen A.P."/>
            <person name="Lass-Florl C."/>
            <person name="Gabaldon T."/>
        </authorList>
    </citation>
    <scope>NUCLEOTIDE SEQUENCE</scope>
    <source>
        <strain evidence="9">CBS 4856</strain>
    </source>
</reference>
<comment type="subcellular location">
    <subcellularLocation>
        <location evidence="1">Membrane</location>
        <topology evidence="1">Single-pass membrane protein</topology>
    </subcellularLocation>
</comment>
<evidence type="ECO:0000256" key="6">
    <source>
        <dbReference type="SAM" id="Phobius"/>
    </source>
</evidence>
<organism evidence="9 10">
    <name type="scientific">Trichomonascus ciferrii</name>
    <dbReference type="NCBI Taxonomy" id="44093"/>
    <lineage>
        <taxon>Eukaryota</taxon>
        <taxon>Fungi</taxon>
        <taxon>Dikarya</taxon>
        <taxon>Ascomycota</taxon>
        <taxon>Saccharomycotina</taxon>
        <taxon>Dipodascomycetes</taxon>
        <taxon>Dipodascales</taxon>
        <taxon>Trichomonascaceae</taxon>
        <taxon>Trichomonascus</taxon>
        <taxon>Trichomonascus ciferrii complex</taxon>
    </lineage>
</organism>
<evidence type="ECO:0000313" key="9">
    <source>
        <dbReference type="EMBL" id="KAA8916972.1"/>
    </source>
</evidence>
<proteinExistence type="predicted"/>
<evidence type="ECO:0000256" key="7">
    <source>
        <dbReference type="SAM" id="SignalP"/>
    </source>
</evidence>
<dbReference type="InterPro" id="IPR051694">
    <property type="entry name" value="Immunoregulatory_rcpt-like"/>
</dbReference>
<evidence type="ECO:0000256" key="1">
    <source>
        <dbReference type="ARBA" id="ARBA00004167"/>
    </source>
</evidence>
<dbReference type="InterPro" id="IPR002889">
    <property type="entry name" value="WSC_carb-bd"/>
</dbReference>
<keyword evidence="10" id="KW-1185">Reference proteome</keyword>
<feature type="transmembrane region" description="Helical" evidence="6">
    <location>
        <begin position="183"/>
        <end position="205"/>
    </location>
</feature>
<gene>
    <name evidence="9" type="ORF">TRICI_000870</name>
</gene>
<feature type="domain" description="WSC" evidence="8">
    <location>
        <begin position="22"/>
        <end position="108"/>
    </location>
</feature>
<dbReference type="Pfam" id="PF05808">
    <property type="entry name" value="Podoplanin"/>
    <property type="match status" value="1"/>
</dbReference>
<keyword evidence="7" id="KW-0732">Signal</keyword>
<name>A0A642VA13_9ASCO</name>
<accession>A0A642VA13</accession>
<dbReference type="PANTHER" id="PTHR15549:SF33">
    <property type="entry name" value="MEMBRANE PROTEIN WSC4, PUTATIVE (AFU_ORTHOLOGUE AFUA_5G09020)-RELATED"/>
    <property type="match status" value="1"/>
</dbReference>
<dbReference type="GO" id="GO:0016020">
    <property type="term" value="C:membrane"/>
    <property type="evidence" value="ECO:0007669"/>
    <property type="project" value="UniProtKB-SubCell"/>
</dbReference>
<keyword evidence="4 6" id="KW-0472">Membrane</keyword>
<evidence type="ECO:0000313" key="10">
    <source>
        <dbReference type="Proteomes" id="UP000761534"/>
    </source>
</evidence>
<dbReference type="VEuPathDB" id="FungiDB:TRICI_000870"/>
<dbReference type="SMART" id="SM00321">
    <property type="entry name" value="WSC"/>
    <property type="match status" value="1"/>
</dbReference>